<dbReference type="GO" id="GO:0022857">
    <property type="term" value="F:transmembrane transporter activity"/>
    <property type="evidence" value="ECO:0007669"/>
    <property type="project" value="InterPro"/>
</dbReference>
<evidence type="ECO:0000256" key="4">
    <source>
        <dbReference type="ARBA" id="ARBA00022989"/>
    </source>
</evidence>
<dbReference type="SUPFAM" id="SSF103473">
    <property type="entry name" value="MFS general substrate transporter"/>
    <property type="match status" value="1"/>
</dbReference>
<proteinExistence type="predicted"/>
<keyword evidence="8" id="KW-1185">Reference proteome</keyword>
<dbReference type="PANTHER" id="PTHR12778">
    <property type="entry name" value="SOLUTE CARRIER FAMILY 33 ACETYL-COA TRANSPORTER -RELATED"/>
    <property type="match status" value="1"/>
</dbReference>
<gene>
    <name evidence="7" type="ORF">SAMN02982985_01583</name>
</gene>
<comment type="subcellular location">
    <subcellularLocation>
        <location evidence="1">Membrane</location>
        <topology evidence="1">Multi-pass membrane protein</topology>
    </subcellularLocation>
</comment>
<dbReference type="Pfam" id="PF07690">
    <property type="entry name" value="MFS_1"/>
    <property type="match status" value="1"/>
</dbReference>
<feature type="transmembrane region" description="Helical" evidence="6">
    <location>
        <begin position="47"/>
        <end position="64"/>
    </location>
</feature>
<name>A0A1I4KR33_9BURK</name>
<dbReference type="GO" id="GO:0016020">
    <property type="term" value="C:membrane"/>
    <property type="evidence" value="ECO:0007669"/>
    <property type="project" value="UniProtKB-SubCell"/>
</dbReference>
<feature type="transmembrane region" description="Helical" evidence="6">
    <location>
        <begin position="274"/>
        <end position="295"/>
    </location>
</feature>
<feature type="transmembrane region" description="Helical" evidence="6">
    <location>
        <begin position="100"/>
        <end position="118"/>
    </location>
</feature>
<dbReference type="Gene3D" id="1.20.1250.20">
    <property type="entry name" value="MFS general substrate transporter like domains"/>
    <property type="match status" value="2"/>
</dbReference>
<dbReference type="Proteomes" id="UP000199470">
    <property type="component" value="Unassembled WGS sequence"/>
</dbReference>
<dbReference type="InterPro" id="IPR004752">
    <property type="entry name" value="AmpG_permease/AT-1"/>
</dbReference>
<dbReference type="STRING" id="758825.SAMN02982985_01583"/>
<sequence>MDKQNHDVRNPKFWVPSLYLAQGLPFFAVAIVASQMLKSMGVPNDELNHWTGLIGLAWVFKPLWSPFLELASSKKLVVVAFQILGGVCLGLVALALQAPFWFAAAMAMLALVAVASATHDIACDGLYITSLDEKGQAQYAGWTGTFFNAGKFFTTGALLLLAGHFEKTLGVVPAWTICFGILAALMLALGAYNSWALPTAKNVIAADITAKAIARTLFEVIVDFLKKPGIWVSIVFIILFRAGEAQVQAIGPLFLREARELGGLGLTTAEVGAVYGTVGTVAFLVGSIAGGYFTSWLGLKRAMLWLILAVNLPNVVFYLLSAYQPTELLVIGSALSVEMFGYGFGFVGLILYMMQVVAPGKYQTAHYAFATGIMQLGLVLFKLVSGDIQVAIGYQHFFIWVMLSAVPVAVLSQLIPMSARPQPQDAQAAQAEPAVAKAG</sequence>
<dbReference type="EMBL" id="FOTW01000008">
    <property type="protein sequence ID" value="SFL81262.1"/>
    <property type="molecule type" value="Genomic_DNA"/>
</dbReference>
<feature type="transmembrane region" description="Helical" evidence="6">
    <location>
        <begin position="76"/>
        <end position="94"/>
    </location>
</feature>
<dbReference type="OrthoDB" id="9787815at2"/>
<dbReference type="PANTHER" id="PTHR12778:SF10">
    <property type="entry name" value="MAJOR FACILITATOR SUPERFAMILY DOMAIN-CONTAINING PROTEIN 3"/>
    <property type="match status" value="1"/>
</dbReference>
<feature type="transmembrane region" description="Helical" evidence="6">
    <location>
        <begin position="302"/>
        <end position="323"/>
    </location>
</feature>
<evidence type="ECO:0000256" key="2">
    <source>
        <dbReference type="ARBA" id="ARBA00022448"/>
    </source>
</evidence>
<dbReference type="InterPro" id="IPR036259">
    <property type="entry name" value="MFS_trans_sf"/>
</dbReference>
<feature type="transmembrane region" description="Helical" evidence="6">
    <location>
        <begin position="365"/>
        <end position="385"/>
    </location>
</feature>
<keyword evidence="2" id="KW-0813">Transport</keyword>
<evidence type="ECO:0000256" key="3">
    <source>
        <dbReference type="ARBA" id="ARBA00022692"/>
    </source>
</evidence>
<keyword evidence="3 6" id="KW-0812">Transmembrane</keyword>
<feature type="transmembrane region" description="Helical" evidence="6">
    <location>
        <begin position="12"/>
        <end position="35"/>
    </location>
</feature>
<organism evidence="7 8">
    <name type="scientific">Rugamonas rubra</name>
    <dbReference type="NCBI Taxonomy" id="758825"/>
    <lineage>
        <taxon>Bacteria</taxon>
        <taxon>Pseudomonadati</taxon>
        <taxon>Pseudomonadota</taxon>
        <taxon>Betaproteobacteria</taxon>
        <taxon>Burkholderiales</taxon>
        <taxon>Oxalobacteraceae</taxon>
        <taxon>Telluria group</taxon>
        <taxon>Rugamonas</taxon>
    </lineage>
</organism>
<evidence type="ECO:0000256" key="1">
    <source>
        <dbReference type="ARBA" id="ARBA00004141"/>
    </source>
</evidence>
<dbReference type="RefSeq" id="WP_093386023.1">
    <property type="nucleotide sequence ID" value="NZ_FOTW01000008.1"/>
</dbReference>
<feature type="transmembrane region" description="Helical" evidence="6">
    <location>
        <begin position="397"/>
        <end position="415"/>
    </location>
</feature>
<evidence type="ECO:0000256" key="5">
    <source>
        <dbReference type="ARBA" id="ARBA00023136"/>
    </source>
</evidence>
<reference evidence="7 8" key="1">
    <citation type="submission" date="2016-10" db="EMBL/GenBank/DDBJ databases">
        <authorList>
            <person name="de Groot N.N."/>
        </authorList>
    </citation>
    <scope>NUCLEOTIDE SEQUENCE [LARGE SCALE GENOMIC DNA]</scope>
    <source>
        <strain evidence="7 8">ATCC 43154</strain>
    </source>
</reference>
<evidence type="ECO:0000313" key="8">
    <source>
        <dbReference type="Proteomes" id="UP000199470"/>
    </source>
</evidence>
<feature type="transmembrane region" description="Helical" evidence="6">
    <location>
        <begin position="139"/>
        <end position="162"/>
    </location>
</feature>
<protein>
    <submittedName>
        <fullName evidence="7">MFS transporter, PAT family, beta-lactamase induction signal transducer AmpG</fullName>
    </submittedName>
</protein>
<keyword evidence="4 6" id="KW-1133">Transmembrane helix</keyword>
<keyword evidence="5 6" id="KW-0472">Membrane</keyword>
<feature type="transmembrane region" description="Helical" evidence="6">
    <location>
        <begin position="329"/>
        <end position="353"/>
    </location>
</feature>
<accession>A0A1I4KR33</accession>
<dbReference type="InterPro" id="IPR011701">
    <property type="entry name" value="MFS"/>
</dbReference>
<evidence type="ECO:0000313" key="7">
    <source>
        <dbReference type="EMBL" id="SFL81262.1"/>
    </source>
</evidence>
<evidence type="ECO:0000256" key="6">
    <source>
        <dbReference type="SAM" id="Phobius"/>
    </source>
</evidence>
<feature type="transmembrane region" description="Helical" evidence="6">
    <location>
        <begin position="174"/>
        <end position="192"/>
    </location>
</feature>
<dbReference type="AlphaFoldDB" id="A0A1I4KR33"/>